<evidence type="ECO:0000313" key="2">
    <source>
        <dbReference type="EMBL" id="KAF6175627.1"/>
    </source>
</evidence>
<dbReference type="AlphaFoldDB" id="A0A7J7P869"/>
<gene>
    <name evidence="2" type="ORF">GIB67_022629</name>
</gene>
<evidence type="ECO:0000313" key="3">
    <source>
        <dbReference type="Proteomes" id="UP000541444"/>
    </source>
</evidence>
<dbReference type="PANTHER" id="PTHR47459">
    <property type="entry name" value="KINESIN LIGHT CHAIN-RELATED"/>
    <property type="match status" value="1"/>
</dbReference>
<evidence type="ECO:0000256" key="1">
    <source>
        <dbReference type="SAM" id="MobiDB-lite"/>
    </source>
</evidence>
<feature type="region of interest" description="Disordered" evidence="1">
    <location>
        <begin position="387"/>
        <end position="412"/>
    </location>
</feature>
<dbReference type="Gene3D" id="1.25.40.10">
    <property type="entry name" value="Tetratricopeptide repeat domain"/>
    <property type="match status" value="2"/>
</dbReference>
<protein>
    <submittedName>
        <fullName evidence="2">Uncharacterized protein</fullName>
    </submittedName>
</protein>
<dbReference type="InterPro" id="IPR011990">
    <property type="entry name" value="TPR-like_helical_dom_sf"/>
</dbReference>
<dbReference type="SUPFAM" id="SSF48452">
    <property type="entry name" value="TPR-like"/>
    <property type="match status" value="1"/>
</dbReference>
<dbReference type="SMART" id="SM00028">
    <property type="entry name" value="TPR"/>
    <property type="match status" value="4"/>
</dbReference>
<feature type="compositionally biased region" description="Basic and acidic residues" evidence="1">
    <location>
        <begin position="397"/>
        <end position="408"/>
    </location>
</feature>
<name>A0A7J7P869_9MAGN</name>
<reference evidence="2 3" key="1">
    <citation type="journal article" date="2020" name="IScience">
        <title>Genome Sequencing of the Endangered Kingdonia uniflora (Circaeasteraceae, Ranunculales) Reveals Potential Mechanisms of Evolutionary Specialization.</title>
        <authorList>
            <person name="Sun Y."/>
            <person name="Deng T."/>
            <person name="Zhang A."/>
            <person name="Moore M.J."/>
            <person name="Landis J.B."/>
            <person name="Lin N."/>
            <person name="Zhang H."/>
            <person name="Zhang X."/>
            <person name="Huang J."/>
            <person name="Zhang X."/>
            <person name="Sun H."/>
            <person name="Wang H."/>
        </authorList>
    </citation>
    <scope>NUCLEOTIDE SEQUENCE [LARGE SCALE GENOMIC DNA]</scope>
    <source>
        <strain evidence="2">TB1705</strain>
        <tissue evidence="2">Leaf</tissue>
    </source>
</reference>
<dbReference type="Proteomes" id="UP000541444">
    <property type="component" value="Unassembled WGS sequence"/>
</dbReference>
<keyword evidence="3" id="KW-1185">Reference proteome</keyword>
<dbReference type="PANTHER" id="PTHR47459:SF3">
    <property type="entry name" value="OS03G0149400 PROTEIN"/>
    <property type="match status" value="1"/>
</dbReference>
<sequence>MLSTMRKAGCNPFADSQSSLDTKVTSALDHLRLSYKYYNESNYEQALPHSMKAFELLKTQFGENSIEITQALHEVIIQLTGLGRHREALEKNALLQKIYNNLGMPLGVLTARIHAVDFLIDWGKLDDALEVSMKLVKDTCEVSAGRANVHFQIARVLYLQGKVLAAKGRLKMASDILGELVLVESDEENDAMYATRIYQLMGRFYEEINEMKLATKMCSAALDIVEKLPRGLFKHNRWMVVLPTVVGQLLLKFKGNEELAVTYLKRGVEVIKEVIDEGAKFLENDLGATYSSLGDAYLKTDKAKAAAVALSKARDIIVAKLGPMHKNTIHVYWNLAEAYSKTRRIFDSLVNTSLLLFWSTPSFLCGEQYRLRQSLIRIDRRSTIDTDSRRGAISGESNEHEHKGRSKDASSYSTTIIVTAPKALTKDAIHRVKDEAWLTPDPSGEEAPAQTD</sequence>
<organism evidence="2 3">
    <name type="scientific">Kingdonia uniflora</name>
    <dbReference type="NCBI Taxonomy" id="39325"/>
    <lineage>
        <taxon>Eukaryota</taxon>
        <taxon>Viridiplantae</taxon>
        <taxon>Streptophyta</taxon>
        <taxon>Embryophyta</taxon>
        <taxon>Tracheophyta</taxon>
        <taxon>Spermatophyta</taxon>
        <taxon>Magnoliopsida</taxon>
        <taxon>Ranunculales</taxon>
        <taxon>Circaeasteraceae</taxon>
        <taxon>Kingdonia</taxon>
    </lineage>
</organism>
<dbReference type="OrthoDB" id="626167at2759"/>
<comment type="caution">
    <text evidence="2">The sequence shown here is derived from an EMBL/GenBank/DDBJ whole genome shotgun (WGS) entry which is preliminary data.</text>
</comment>
<accession>A0A7J7P869</accession>
<proteinExistence type="predicted"/>
<dbReference type="EMBL" id="JACGCM010000155">
    <property type="protein sequence ID" value="KAF6175627.1"/>
    <property type="molecule type" value="Genomic_DNA"/>
</dbReference>
<dbReference type="InterPro" id="IPR019734">
    <property type="entry name" value="TPR_rpt"/>
</dbReference>